<name>A0A812CUP1_ACAPH</name>
<dbReference type="Proteomes" id="UP000597762">
    <property type="component" value="Unassembled WGS sequence"/>
</dbReference>
<organism evidence="2 3">
    <name type="scientific">Acanthosepion pharaonis</name>
    <name type="common">Pharaoh cuttlefish</name>
    <name type="synonym">Sepia pharaonis</name>
    <dbReference type="NCBI Taxonomy" id="158019"/>
    <lineage>
        <taxon>Eukaryota</taxon>
        <taxon>Metazoa</taxon>
        <taxon>Spiralia</taxon>
        <taxon>Lophotrochozoa</taxon>
        <taxon>Mollusca</taxon>
        <taxon>Cephalopoda</taxon>
        <taxon>Coleoidea</taxon>
        <taxon>Decapodiformes</taxon>
        <taxon>Sepiida</taxon>
        <taxon>Sepiina</taxon>
        <taxon>Sepiidae</taxon>
        <taxon>Acanthosepion</taxon>
    </lineage>
</organism>
<comment type="caution">
    <text evidence="2">The sequence shown here is derived from an EMBL/GenBank/DDBJ whole genome shotgun (WGS) entry which is preliminary data.</text>
</comment>
<protein>
    <submittedName>
        <fullName evidence="2">Uncharacterized protein</fullName>
    </submittedName>
</protein>
<gene>
    <name evidence="2" type="ORF">SPHA_40503</name>
</gene>
<keyword evidence="3" id="KW-1185">Reference proteome</keyword>
<reference evidence="2" key="1">
    <citation type="submission" date="2021-01" db="EMBL/GenBank/DDBJ databases">
        <authorList>
            <person name="Li R."/>
            <person name="Bekaert M."/>
        </authorList>
    </citation>
    <scope>NUCLEOTIDE SEQUENCE</scope>
    <source>
        <strain evidence="2">Farmed</strain>
    </source>
</reference>
<evidence type="ECO:0000313" key="2">
    <source>
        <dbReference type="EMBL" id="CAE1277216.1"/>
    </source>
</evidence>
<dbReference type="AlphaFoldDB" id="A0A812CUP1"/>
<evidence type="ECO:0000313" key="3">
    <source>
        <dbReference type="Proteomes" id="UP000597762"/>
    </source>
</evidence>
<sequence>MAYLEAGSTGGAKQVRICPSVKSESTDANTDGTGSSLVAKRRPSVYPNANRRRSSFQFKALAVSSMRRQSMATNSDLDCIQKVRYQNTYRTDPNPDTKFAESTVKNAVYEYLAEELTNVKYEEKDWRLKTRDLGDQIRNQGTCSLSLSLSLSLSHSLSLYLSIYPPPVGV</sequence>
<accession>A0A812CUP1</accession>
<feature type="compositionally biased region" description="Polar residues" evidence="1">
    <location>
        <begin position="22"/>
        <end position="36"/>
    </location>
</feature>
<proteinExistence type="predicted"/>
<dbReference type="OrthoDB" id="10248487at2759"/>
<feature type="region of interest" description="Disordered" evidence="1">
    <location>
        <begin position="22"/>
        <end position="46"/>
    </location>
</feature>
<evidence type="ECO:0000256" key="1">
    <source>
        <dbReference type="SAM" id="MobiDB-lite"/>
    </source>
</evidence>
<dbReference type="EMBL" id="CAHIKZ030001913">
    <property type="protein sequence ID" value="CAE1277216.1"/>
    <property type="molecule type" value="Genomic_DNA"/>
</dbReference>